<sequence>ISPNEKKQNSSNFHSTPTRREYFTVKYSKKTATFENIVTADVYGKC</sequence>
<comment type="caution">
    <text evidence="1">The sequence shown here is derived from an EMBL/GenBank/DDBJ whole genome shotgun (WGS) entry which is preliminary data.</text>
</comment>
<reference evidence="1 2" key="1">
    <citation type="journal article" date="2019" name="Sci. Rep.">
        <title>Orb-weaving spider Araneus ventricosus genome elucidates the spidroin gene catalogue.</title>
        <authorList>
            <person name="Kono N."/>
            <person name="Nakamura H."/>
            <person name="Ohtoshi R."/>
            <person name="Moran D.A.P."/>
            <person name="Shinohara A."/>
            <person name="Yoshida Y."/>
            <person name="Fujiwara M."/>
            <person name="Mori M."/>
            <person name="Tomita M."/>
            <person name="Arakawa K."/>
        </authorList>
    </citation>
    <scope>NUCLEOTIDE SEQUENCE [LARGE SCALE GENOMIC DNA]</scope>
</reference>
<evidence type="ECO:0000313" key="2">
    <source>
        <dbReference type="Proteomes" id="UP000499080"/>
    </source>
</evidence>
<name>A0A4Y2M601_ARAVE</name>
<dbReference type="Proteomes" id="UP000499080">
    <property type="component" value="Unassembled WGS sequence"/>
</dbReference>
<organism evidence="1 2">
    <name type="scientific">Araneus ventricosus</name>
    <name type="common">Orbweaver spider</name>
    <name type="synonym">Epeira ventricosa</name>
    <dbReference type="NCBI Taxonomy" id="182803"/>
    <lineage>
        <taxon>Eukaryota</taxon>
        <taxon>Metazoa</taxon>
        <taxon>Ecdysozoa</taxon>
        <taxon>Arthropoda</taxon>
        <taxon>Chelicerata</taxon>
        <taxon>Arachnida</taxon>
        <taxon>Araneae</taxon>
        <taxon>Araneomorphae</taxon>
        <taxon>Entelegynae</taxon>
        <taxon>Araneoidea</taxon>
        <taxon>Araneidae</taxon>
        <taxon>Araneus</taxon>
    </lineage>
</organism>
<keyword evidence="2" id="KW-1185">Reference proteome</keyword>
<feature type="non-terminal residue" evidence="1">
    <location>
        <position position="1"/>
    </location>
</feature>
<dbReference type="EMBL" id="BGPR01202624">
    <property type="protein sequence ID" value="GBN21984.1"/>
    <property type="molecule type" value="Genomic_DNA"/>
</dbReference>
<dbReference type="AlphaFoldDB" id="A0A4Y2M601"/>
<gene>
    <name evidence="1" type="ORF">AVEN_176706_1</name>
</gene>
<evidence type="ECO:0000313" key="1">
    <source>
        <dbReference type="EMBL" id="GBN21984.1"/>
    </source>
</evidence>
<accession>A0A4Y2M601</accession>
<protein>
    <submittedName>
        <fullName evidence="1">Uncharacterized protein</fullName>
    </submittedName>
</protein>
<proteinExistence type="predicted"/>